<dbReference type="InterPro" id="IPR056884">
    <property type="entry name" value="NPHP3-like_N"/>
</dbReference>
<dbReference type="OrthoDB" id="4359530at2759"/>
<comment type="caution">
    <text evidence="4">The sequence shown here is derived from an EMBL/GenBank/DDBJ whole genome shotgun (WGS) entry which is preliminary data.</text>
</comment>
<evidence type="ECO:0000256" key="1">
    <source>
        <dbReference type="ARBA" id="ARBA00022737"/>
    </source>
</evidence>
<dbReference type="InterPro" id="IPR027417">
    <property type="entry name" value="P-loop_NTPase"/>
</dbReference>
<keyword evidence="5" id="KW-1185">Reference proteome</keyword>
<dbReference type="InterPro" id="IPR007111">
    <property type="entry name" value="NACHT_NTPase"/>
</dbReference>
<keyword evidence="1" id="KW-0677">Repeat</keyword>
<organism evidence="4 5">
    <name type="scientific">Penicillium cinerascens</name>
    <dbReference type="NCBI Taxonomy" id="70096"/>
    <lineage>
        <taxon>Eukaryota</taxon>
        <taxon>Fungi</taxon>
        <taxon>Dikarya</taxon>
        <taxon>Ascomycota</taxon>
        <taxon>Pezizomycotina</taxon>
        <taxon>Eurotiomycetes</taxon>
        <taxon>Eurotiomycetidae</taxon>
        <taxon>Eurotiales</taxon>
        <taxon>Aspergillaceae</taxon>
        <taxon>Penicillium</taxon>
    </lineage>
</organism>
<evidence type="ECO:0000259" key="3">
    <source>
        <dbReference type="PROSITE" id="PS50837"/>
    </source>
</evidence>
<evidence type="ECO:0000256" key="2">
    <source>
        <dbReference type="SAM" id="MobiDB-lite"/>
    </source>
</evidence>
<dbReference type="AlphaFoldDB" id="A0A9W9N3U6"/>
<proteinExistence type="predicted"/>
<feature type="region of interest" description="Disordered" evidence="2">
    <location>
        <begin position="32"/>
        <end position="60"/>
    </location>
</feature>
<feature type="domain" description="NACHT" evidence="3">
    <location>
        <begin position="342"/>
        <end position="489"/>
    </location>
</feature>
<gene>
    <name evidence="4" type="ORF">N7498_004301</name>
</gene>
<name>A0A9W9N3U6_9EURO</name>
<dbReference type="PANTHER" id="PTHR10039:SF10">
    <property type="entry name" value="NACHT DOMAIN-CONTAINING PROTEIN"/>
    <property type="match status" value="1"/>
</dbReference>
<dbReference type="PROSITE" id="PS50837">
    <property type="entry name" value="NACHT"/>
    <property type="match status" value="1"/>
</dbReference>
<dbReference type="Pfam" id="PF24883">
    <property type="entry name" value="NPHP3_N"/>
    <property type="match status" value="1"/>
</dbReference>
<dbReference type="GeneID" id="83178664"/>
<sequence length="1018" mass="115423">MIKFETNLKIPHNPLKQDSTVSNFRLATPSSLPLIQTSDVTGESNDTGNNGAMGTPQPNTLEQDVTADQLSLHDSIGNVHASSDIWSAAYREAVDSLGEEITTALSGKTIEQLFKELEETEHEATHESAFLRGVQRLRSLKTPLDNFKLALDLASPLANLEPTATTVFGVVRSVTAIAITFANADLDFAKQIADMLERISYIDECDTLGRKVDRKDIHQALVSVYQKILEFYNAALKILTRKGAKLVLRMVLENGRLPDIIQEFLTNANKLQAVIQKATLDILDDFQNVVYTNEFAQWFGKDKLSRQSELLSEWQGRRANQACQFLLENPNFNNWYNTSESQQLVILGDMGHGKSYAMAFLADKLIQKNKFRLPRPALCQYYCLDKETGKATSVLSALTYSLLNQFQGLRKPFFERYQQAKVSDLDPVSNTATMENFLQNMLETIDRPVIVVIDGIDECDDDSRNRLLRFLRTVSQTTSGIKVILSARPREEILEQLDDMTRIEMGSDPERDRIIVEKTLEILSYLSPELKALVGKKLSERAQGSAIWTRMIIELIKVRHLTTKPAIKKFLEEMSLPEKLSEVYVSLLLRCTSDDGENRQLAVTALKILAVSHRPLSILELSWAVALSLADRVTTVEALAELVDHQRVMGFIYPFIALPDYDKLRKPQVRLTHKTVKEWVLTLPDPKVSSLKETDQIVHVSKSLDSFMVDICTKYLLLDDIGNKDLFSEEQAAFAELPQISELSSDDEESLEYDPNCTWESWEDDMARFDPVDRGFGEFFVYASCHWLDHFGCITAEPLPSLASIEKLCQAGSTRLRNWIQQNSRPGCTMMPRFEFDSNLYDPLSITSIYGSVAILIDMLRKSDFGNGKFLQGSAIKAADQILQWGDISRLQILFFDDQLGHQLQNLELFRLIIKTWDKARLITNPWHKGRQNWDLIFDLVDNVSDQMIEQHWGNELLCFAASAGCMPIVQRLMTSAQHKGELRDELLRETKFEETQSSFDKSAHQSIEKAVLGKESR</sequence>
<dbReference type="PANTHER" id="PTHR10039">
    <property type="entry name" value="AMELOGENIN"/>
    <property type="match status" value="1"/>
</dbReference>
<evidence type="ECO:0000313" key="4">
    <source>
        <dbReference type="EMBL" id="KAJ5212655.1"/>
    </source>
</evidence>
<dbReference type="Proteomes" id="UP001150904">
    <property type="component" value="Unassembled WGS sequence"/>
</dbReference>
<dbReference type="Gene3D" id="3.40.50.300">
    <property type="entry name" value="P-loop containing nucleotide triphosphate hydrolases"/>
    <property type="match status" value="1"/>
</dbReference>
<protein>
    <recommendedName>
        <fullName evidence="3">NACHT domain-containing protein</fullName>
    </recommendedName>
</protein>
<feature type="region of interest" description="Disordered" evidence="2">
    <location>
        <begin position="994"/>
        <end position="1018"/>
    </location>
</feature>
<reference evidence="4" key="1">
    <citation type="submission" date="2022-12" db="EMBL/GenBank/DDBJ databases">
        <authorList>
            <person name="Petersen C."/>
        </authorList>
    </citation>
    <scope>NUCLEOTIDE SEQUENCE</scope>
    <source>
        <strain evidence="4">IBT 15544</strain>
    </source>
</reference>
<dbReference type="EMBL" id="JAPQKR010000008">
    <property type="protein sequence ID" value="KAJ5212655.1"/>
    <property type="molecule type" value="Genomic_DNA"/>
</dbReference>
<feature type="compositionally biased region" description="Basic and acidic residues" evidence="2">
    <location>
        <begin position="1002"/>
        <end position="1018"/>
    </location>
</feature>
<accession>A0A9W9N3U6</accession>
<reference evidence="4" key="2">
    <citation type="journal article" date="2023" name="IMA Fungus">
        <title>Comparative genomic study of the Penicillium genus elucidates a diverse pangenome and 15 lateral gene transfer events.</title>
        <authorList>
            <person name="Petersen C."/>
            <person name="Sorensen T."/>
            <person name="Nielsen M.R."/>
            <person name="Sondergaard T.E."/>
            <person name="Sorensen J.L."/>
            <person name="Fitzpatrick D.A."/>
            <person name="Frisvad J.C."/>
            <person name="Nielsen K.L."/>
        </authorList>
    </citation>
    <scope>NUCLEOTIDE SEQUENCE</scope>
    <source>
        <strain evidence="4">IBT 15544</strain>
    </source>
</reference>
<dbReference type="RefSeq" id="XP_058310825.1">
    <property type="nucleotide sequence ID" value="XM_058451363.1"/>
</dbReference>
<dbReference type="SUPFAM" id="SSF52540">
    <property type="entry name" value="P-loop containing nucleoside triphosphate hydrolases"/>
    <property type="match status" value="1"/>
</dbReference>
<evidence type="ECO:0000313" key="5">
    <source>
        <dbReference type="Proteomes" id="UP001150904"/>
    </source>
</evidence>